<keyword evidence="1" id="KW-0472">Membrane</keyword>
<protein>
    <submittedName>
        <fullName evidence="2">Uncharacterized protein</fullName>
    </submittedName>
</protein>
<keyword evidence="1" id="KW-1133">Transmembrane helix</keyword>
<feature type="transmembrane region" description="Helical" evidence="1">
    <location>
        <begin position="7"/>
        <end position="24"/>
    </location>
</feature>
<name>A0ABT2KBA9_9RHOB</name>
<evidence type="ECO:0000256" key="1">
    <source>
        <dbReference type="SAM" id="Phobius"/>
    </source>
</evidence>
<evidence type="ECO:0000313" key="2">
    <source>
        <dbReference type="EMBL" id="MCT4333791.1"/>
    </source>
</evidence>
<gene>
    <name evidence="2" type="ORF">MU516_13045</name>
</gene>
<keyword evidence="1" id="KW-0812">Transmembrane</keyword>
<sequence>MDRIMALVAYAVLAAFLIILVWHVPRLDLGGVVLLTLVFAGFDAAAVMRSHHKSGHAAEDDA</sequence>
<reference evidence="2 3" key="1">
    <citation type="submission" date="2022-04" db="EMBL/GenBank/DDBJ databases">
        <title>Paracoccus sp. YLB-12 draft genome sequence.</title>
        <authorList>
            <person name="Yu L."/>
        </authorList>
    </citation>
    <scope>NUCLEOTIDE SEQUENCE [LARGE SCALE GENOMIC DNA]</scope>
    <source>
        <strain evidence="2 3">YLB-12</strain>
    </source>
</reference>
<dbReference type="RefSeq" id="WP_260277664.1">
    <property type="nucleotide sequence ID" value="NZ_JANAVZ010000007.1"/>
</dbReference>
<dbReference type="EMBL" id="JANAVZ010000007">
    <property type="protein sequence ID" value="MCT4333791.1"/>
    <property type="molecule type" value="Genomic_DNA"/>
</dbReference>
<evidence type="ECO:0000313" key="3">
    <source>
        <dbReference type="Proteomes" id="UP001320702"/>
    </source>
</evidence>
<keyword evidence="3" id="KW-1185">Reference proteome</keyword>
<dbReference type="Proteomes" id="UP001320702">
    <property type="component" value="Unassembled WGS sequence"/>
</dbReference>
<organism evidence="2 3">
    <name type="scientific">Paracoccus maritimus</name>
    <dbReference type="NCBI Taxonomy" id="2933292"/>
    <lineage>
        <taxon>Bacteria</taxon>
        <taxon>Pseudomonadati</taxon>
        <taxon>Pseudomonadota</taxon>
        <taxon>Alphaproteobacteria</taxon>
        <taxon>Rhodobacterales</taxon>
        <taxon>Paracoccaceae</taxon>
        <taxon>Paracoccus</taxon>
    </lineage>
</organism>
<feature type="transmembrane region" description="Helical" evidence="1">
    <location>
        <begin position="30"/>
        <end position="48"/>
    </location>
</feature>
<proteinExistence type="predicted"/>
<comment type="caution">
    <text evidence="2">The sequence shown here is derived from an EMBL/GenBank/DDBJ whole genome shotgun (WGS) entry which is preliminary data.</text>
</comment>
<accession>A0ABT2KBA9</accession>